<feature type="region of interest" description="Disordered" evidence="1">
    <location>
        <begin position="44"/>
        <end position="66"/>
    </location>
</feature>
<gene>
    <name evidence="2" type="ORF">CONPUDRAFT_84410</name>
</gene>
<dbReference type="AlphaFoldDB" id="A0A5M3MDP6"/>
<keyword evidence="3" id="KW-1185">Reference proteome</keyword>
<feature type="compositionally biased region" description="Low complexity" evidence="1">
    <location>
        <begin position="54"/>
        <end position="66"/>
    </location>
</feature>
<dbReference type="GeneID" id="19210760"/>
<protein>
    <submittedName>
        <fullName evidence="2">Uncharacterized protein</fullName>
    </submittedName>
</protein>
<comment type="caution">
    <text evidence="2">The sequence shown here is derived from an EMBL/GenBank/DDBJ whole genome shotgun (WGS) entry which is preliminary data.</text>
</comment>
<evidence type="ECO:0000313" key="2">
    <source>
        <dbReference type="EMBL" id="EIW77253.1"/>
    </source>
</evidence>
<evidence type="ECO:0000313" key="3">
    <source>
        <dbReference type="Proteomes" id="UP000053558"/>
    </source>
</evidence>
<dbReference type="RefSeq" id="XP_007772662.1">
    <property type="nucleotide sequence ID" value="XM_007774472.1"/>
</dbReference>
<proteinExistence type="predicted"/>
<dbReference type="KEGG" id="cput:CONPUDRAFT_84410"/>
<sequence length="245" mass="27010">MSPKFNNLLAAVSAALGLALVIVHPLVTEIGVGAMVLYRKTSKAPPEGAHLGEESPSSTETSTTSEIDNLKARLKLAELDERIIATELGATKALNTVLETELAALRPALKIQADRYRERVRIRDEEVEALREQVYDANERRRGQEALRMQADQQRDYTRRVEHKLLALSIAWSYSEQSMAVLPPPLSLSLSPSTDIQALQTALTEANLKVEAQTDRAELSGQALQALLGVNEQVCARMEALERMI</sequence>
<reference evidence="3" key="1">
    <citation type="journal article" date="2012" name="Science">
        <title>The Paleozoic origin of enzymatic lignin decomposition reconstructed from 31 fungal genomes.</title>
        <authorList>
            <person name="Floudas D."/>
            <person name="Binder M."/>
            <person name="Riley R."/>
            <person name="Barry K."/>
            <person name="Blanchette R.A."/>
            <person name="Henrissat B."/>
            <person name="Martinez A.T."/>
            <person name="Otillar R."/>
            <person name="Spatafora J.W."/>
            <person name="Yadav J.S."/>
            <person name="Aerts A."/>
            <person name="Benoit I."/>
            <person name="Boyd A."/>
            <person name="Carlson A."/>
            <person name="Copeland A."/>
            <person name="Coutinho P.M."/>
            <person name="de Vries R.P."/>
            <person name="Ferreira P."/>
            <person name="Findley K."/>
            <person name="Foster B."/>
            <person name="Gaskell J."/>
            <person name="Glotzer D."/>
            <person name="Gorecki P."/>
            <person name="Heitman J."/>
            <person name="Hesse C."/>
            <person name="Hori C."/>
            <person name="Igarashi K."/>
            <person name="Jurgens J.A."/>
            <person name="Kallen N."/>
            <person name="Kersten P."/>
            <person name="Kohler A."/>
            <person name="Kuees U."/>
            <person name="Kumar T.K.A."/>
            <person name="Kuo A."/>
            <person name="LaButti K."/>
            <person name="Larrondo L.F."/>
            <person name="Lindquist E."/>
            <person name="Ling A."/>
            <person name="Lombard V."/>
            <person name="Lucas S."/>
            <person name="Lundell T."/>
            <person name="Martin R."/>
            <person name="McLaughlin D.J."/>
            <person name="Morgenstern I."/>
            <person name="Morin E."/>
            <person name="Murat C."/>
            <person name="Nagy L.G."/>
            <person name="Nolan M."/>
            <person name="Ohm R.A."/>
            <person name="Patyshakuliyeva A."/>
            <person name="Rokas A."/>
            <person name="Ruiz-Duenas F.J."/>
            <person name="Sabat G."/>
            <person name="Salamov A."/>
            <person name="Samejima M."/>
            <person name="Schmutz J."/>
            <person name="Slot J.C."/>
            <person name="St John F."/>
            <person name="Stenlid J."/>
            <person name="Sun H."/>
            <person name="Sun S."/>
            <person name="Syed K."/>
            <person name="Tsang A."/>
            <person name="Wiebenga A."/>
            <person name="Young D."/>
            <person name="Pisabarro A."/>
            <person name="Eastwood D.C."/>
            <person name="Martin F."/>
            <person name="Cullen D."/>
            <person name="Grigoriev I.V."/>
            <person name="Hibbett D.S."/>
        </authorList>
    </citation>
    <scope>NUCLEOTIDE SEQUENCE [LARGE SCALE GENOMIC DNA]</scope>
    <source>
        <strain evidence="3">RWD-64-598 SS2</strain>
    </source>
</reference>
<feature type="non-terminal residue" evidence="2">
    <location>
        <position position="245"/>
    </location>
</feature>
<accession>A0A5M3MDP6</accession>
<organism evidence="2 3">
    <name type="scientific">Coniophora puteana (strain RWD-64-598)</name>
    <name type="common">Brown rot fungus</name>
    <dbReference type="NCBI Taxonomy" id="741705"/>
    <lineage>
        <taxon>Eukaryota</taxon>
        <taxon>Fungi</taxon>
        <taxon>Dikarya</taxon>
        <taxon>Basidiomycota</taxon>
        <taxon>Agaricomycotina</taxon>
        <taxon>Agaricomycetes</taxon>
        <taxon>Agaricomycetidae</taxon>
        <taxon>Boletales</taxon>
        <taxon>Coniophorineae</taxon>
        <taxon>Coniophoraceae</taxon>
        <taxon>Coniophora</taxon>
    </lineage>
</organism>
<dbReference type="EMBL" id="JH711584">
    <property type="protein sequence ID" value="EIW77253.1"/>
    <property type="molecule type" value="Genomic_DNA"/>
</dbReference>
<evidence type="ECO:0000256" key="1">
    <source>
        <dbReference type="SAM" id="MobiDB-lite"/>
    </source>
</evidence>
<dbReference type="Proteomes" id="UP000053558">
    <property type="component" value="Unassembled WGS sequence"/>
</dbReference>
<name>A0A5M3MDP6_CONPW</name>